<dbReference type="PANTHER" id="PTHR30012:SF7">
    <property type="entry name" value="PROTEIN TRANSPORT PROTEIN HOFC HOMOLOG"/>
    <property type="match status" value="1"/>
</dbReference>
<dbReference type="GO" id="GO:0005886">
    <property type="term" value="C:plasma membrane"/>
    <property type="evidence" value="ECO:0007669"/>
    <property type="project" value="UniProtKB-SubCell"/>
</dbReference>
<proteinExistence type="inferred from homology"/>
<dbReference type="Pfam" id="PF00482">
    <property type="entry name" value="T2SSF"/>
    <property type="match status" value="2"/>
</dbReference>
<evidence type="ECO:0000256" key="3">
    <source>
        <dbReference type="ARBA" id="ARBA00022448"/>
    </source>
</evidence>
<feature type="domain" description="Type II secretion system protein GspF" evidence="11">
    <location>
        <begin position="278"/>
        <end position="400"/>
    </location>
</feature>
<protein>
    <submittedName>
        <fullName evidence="12">Type 4 pilus assembly protein PilC</fullName>
    </submittedName>
</protein>
<dbReference type="AlphaFoldDB" id="U3A270"/>
<feature type="transmembrane region" description="Helical" evidence="10">
    <location>
        <begin position="173"/>
        <end position="196"/>
    </location>
</feature>
<comment type="caution">
    <text evidence="12">The sequence shown here is derived from an EMBL/GenBank/DDBJ whole genome shotgun (WGS) entry which is preliminary data.</text>
</comment>
<dbReference type="RefSeq" id="WP_021705756.1">
    <property type="nucleotide sequence ID" value="NZ_BATJ01000009.1"/>
</dbReference>
<evidence type="ECO:0000259" key="11">
    <source>
        <dbReference type="Pfam" id="PF00482"/>
    </source>
</evidence>
<dbReference type="PANTHER" id="PTHR30012">
    <property type="entry name" value="GENERAL SECRETION PATHWAY PROTEIN"/>
    <property type="match status" value="1"/>
</dbReference>
<dbReference type="GO" id="GO:0015628">
    <property type="term" value="P:protein secretion by the type II secretion system"/>
    <property type="evidence" value="ECO:0007669"/>
    <property type="project" value="TreeGrafter"/>
</dbReference>
<dbReference type="InterPro" id="IPR042094">
    <property type="entry name" value="T2SS_GspF_sf"/>
</dbReference>
<evidence type="ECO:0000256" key="7">
    <source>
        <dbReference type="ARBA" id="ARBA00022989"/>
    </source>
</evidence>
<dbReference type="InterPro" id="IPR001992">
    <property type="entry name" value="T2SS_GspF/T4SS_PilC_CS"/>
</dbReference>
<dbReference type="Gene3D" id="1.20.81.30">
    <property type="entry name" value="Type II secretion system (T2SS), domain F"/>
    <property type="match status" value="2"/>
</dbReference>
<dbReference type="InterPro" id="IPR018076">
    <property type="entry name" value="T2SS_GspF_dom"/>
</dbReference>
<keyword evidence="4" id="KW-1003">Cell membrane</keyword>
<keyword evidence="6 9" id="KW-0812">Transmembrane</keyword>
<keyword evidence="3 9" id="KW-0813">Transport</keyword>
<evidence type="ECO:0000256" key="9">
    <source>
        <dbReference type="RuleBase" id="RU003923"/>
    </source>
</evidence>
<evidence type="ECO:0000313" key="12">
    <source>
        <dbReference type="EMBL" id="GAD67785.1"/>
    </source>
</evidence>
<evidence type="ECO:0000256" key="6">
    <source>
        <dbReference type="ARBA" id="ARBA00022692"/>
    </source>
</evidence>
<gene>
    <name evidence="12" type="primary">pilC</name>
    <name evidence="12" type="ORF">VPR01S_09_01600</name>
</gene>
<evidence type="ECO:0000256" key="2">
    <source>
        <dbReference type="ARBA" id="ARBA00005745"/>
    </source>
</evidence>
<dbReference type="STRING" id="1219065.VPR01S_09_01600"/>
<accession>U3A270</accession>
<organism evidence="12 13">
    <name type="scientific">Vibrio proteolyticus NBRC 13287</name>
    <dbReference type="NCBI Taxonomy" id="1219065"/>
    <lineage>
        <taxon>Bacteria</taxon>
        <taxon>Pseudomonadati</taxon>
        <taxon>Pseudomonadota</taxon>
        <taxon>Gammaproteobacteria</taxon>
        <taxon>Vibrionales</taxon>
        <taxon>Vibrionaceae</taxon>
        <taxon>Vibrio</taxon>
    </lineage>
</organism>
<dbReference type="FunFam" id="1.20.81.30:FF:000001">
    <property type="entry name" value="Type II secretion system protein F"/>
    <property type="match status" value="2"/>
</dbReference>
<dbReference type="InterPro" id="IPR003004">
    <property type="entry name" value="GspF/PilC"/>
</dbReference>
<keyword evidence="7 10" id="KW-1133">Transmembrane helix</keyword>
<feature type="domain" description="Type II secretion system protein GspF" evidence="11">
    <location>
        <begin position="74"/>
        <end position="197"/>
    </location>
</feature>
<reference evidence="12 13" key="1">
    <citation type="submission" date="2013-09" db="EMBL/GenBank/DDBJ databases">
        <title>Whole genome shotgun sequence of Vibrio proteolyticus NBRC 13287.</title>
        <authorList>
            <person name="Isaki S."/>
            <person name="Hosoyama A."/>
            <person name="Numata M."/>
            <person name="Hashimoto M."/>
            <person name="Hosoyama Y."/>
            <person name="Tsuchikane K."/>
            <person name="Noguchi M."/>
            <person name="Hirakata S."/>
            <person name="Ichikawa N."/>
            <person name="Ohji S."/>
            <person name="Yamazoe A."/>
            <person name="Fujita N."/>
        </authorList>
    </citation>
    <scope>NUCLEOTIDE SEQUENCE [LARGE SCALE GENOMIC DNA]</scope>
    <source>
        <strain evidence="12 13">NBRC 13287</strain>
    </source>
</reference>
<dbReference type="PROSITE" id="PS00874">
    <property type="entry name" value="T2SP_F"/>
    <property type="match status" value="1"/>
</dbReference>
<keyword evidence="13" id="KW-1185">Reference proteome</keyword>
<dbReference type="PRINTS" id="PR00812">
    <property type="entry name" value="BCTERIALGSPF"/>
</dbReference>
<name>U3A270_VIBPR</name>
<evidence type="ECO:0000313" key="13">
    <source>
        <dbReference type="Proteomes" id="UP000016570"/>
    </source>
</evidence>
<dbReference type="eggNOG" id="COG1459">
    <property type="taxonomic scope" value="Bacteria"/>
</dbReference>
<dbReference type="EMBL" id="BATJ01000009">
    <property type="protein sequence ID" value="GAD67785.1"/>
    <property type="molecule type" value="Genomic_DNA"/>
</dbReference>
<keyword evidence="8 10" id="KW-0472">Membrane</keyword>
<feature type="transmembrane region" description="Helical" evidence="10">
    <location>
        <begin position="381"/>
        <end position="401"/>
    </location>
</feature>
<sequence length="409" mass="45311">MTQHNPRQSLSYFRWQGRDQHGQKRAGSLLAGSESEVRRHLNEQHIRLARIRPCARPLLSRFTTRIASRDITLFTRQLATMLSSGVPILDALNLVRDHHRNHAMQALLNGVIGRVEAGTPLSDSLRSALGAFDPVYIALVASAEQSGQLSRIFCRLASYRENSEQLRAKVIKALIYPAVVIAAAVLVTYLMLTMVIPEFEAMFRGFGAQLPWFTRQVIHASELMRQAGLTALAGILLAILTLNALRSRSERLRRRSHQWVLSLPVFGGLLRKAALARFSRTLATSFAAGVPILQSLQGGARTCGNLHYQFAAEQLCHDAAAGIALHHAMRRHQIFPELMIQMVMIGEQAGRLDEMLNKVADLYEHDVENSVDNLGKLIEPVLILLLGGLVGGLVIAMYLPIFNLMSVLG</sequence>
<comment type="subcellular location">
    <subcellularLocation>
        <location evidence="1 9">Cell inner membrane</location>
        <topology evidence="1 9">Multi-pass membrane protein</topology>
    </subcellularLocation>
</comment>
<evidence type="ECO:0000256" key="5">
    <source>
        <dbReference type="ARBA" id="ARBA00022519"/>
    </source>
</evidence>
<feature type="transmembrane region" description="Helical" evidence="10">
    <location>
        <begin position="227"/>
        <end position="245"/>
    </location>
</feature>
<evidence type="ECO:0000256" key="1">
    <source>
        <dbReference type="ARBA" id="ARBA00004429"/>
    </source>
</evidence>
<evidence type="ECO:0000256" key="8">
    <source>
        <dbReference type="ARBA" id="ARBA00023136"/>
    </source>
</evidence>
<keyword evidence="5" id="KW-0997">Cell inner membrane</keyword>
<dbReference type="Proteomes" id="UP000016570">
    <property type="component" value="Unassembled WGS sequence"/>
</dbReference>
<evidence type="ECO:0000256" key="10">
    <source>
        <dbReference type="SAM" id="Phobius"/>
    </source>
</evidence>
<evidence type="ECO:0000256" key="4">
    <source>
        <dbReference type="ARBA" id="ARBA00022475"/>
    </source>
</evidence>
<comment type="similarity">
    <text evidence="2 9">Belongs to the GSP F family.</text>
</comment>